<feature type="transmembrane region" description="Helical" evidence="1">
    <location>
        <begin position="242"/>
        <end position="266"/>
    </location>
</feature>
<comment type="caution">
    <text evidence="2">The sequence shown here is derived from an EMBL/GenBank/DDBJ whole genome shotgun (WGS) entry which is preliminary data.</text>
</comment>
<feature type="transmembrane region" description="Helical" evidence="1">
    <location>
        <begin position="144"/>
        <end position="170"/>
    </location>
</feature>
<dbReference type="EMBL" id="CAHIKZ030001393">
    <property type="protein sequence ID" value="CAE1262609.1"/>
    <property type="molecule type" value="Genomic_DNA"/>
</dbReference>
<proteinExistence type="predicted"/>
<protein>
    <submittedName>
        <fullName evidence="2">Uncharacterized protein</fullName>
    </submittedName>
</protein>
<reference evidence="2" key="1">
    <citation type="submission" date="2021-01" db="EMBL/GenBank/DDBJ databases">
        <authorList>
            <person name="Li R."/>
            <person name="Bekaert M."/>
        </authorList>
    </citation>
    <scope>NUCLEOTIDE SEQUENCE</scope>
    <source>
        <strain evidence="2">Farmed</strain>
    </source>
</reference>
<keyword evidence="1" id="KW-1133">Transmembrane helix</keyword>
<evidence type="ECO:0000313" key="3">
    <source>
        <dbReference type="Proteomes" id="UP000597762"/>
    </source>
</evidence>
<accession>A0A812CCC0</accession>
<feature type="transmembrane region" description="Helical" evidence="1">
    <location>
        <begin position="107"/>
        <end position="132"/>
    </location>
</feature>
<gene>
    <name evidence="2" type="ORF">SPHA_33317</name>
</gene>
<feature type="transmembrane region" description="Helical" evidence="1">
    <location>
        <begin position="76"/>
        <end position="95"/>
    </location>
</feature>
<feature type="transmembrane region" description="Helical" evidence="1">
    <location>
        <begin position="206"/>
        <end position="230"/>
    </location>
</feature>
<name>A0A812CCC0_ACAPH</name>
<feature type="transmembrane region" description="Helical" evidence="1">
    <location>
        <begin position="48"/>
        <end position="70"/>
    </location>
</feature>
<feature type="transmembrane region" description="Helical" evidence="1">
    <location>
        <begin position="17"/>
        <end position="36"/>
    </location>
</feature>
<keyword evidence="1" id="KW-0472">Membrane</keyword>
<keyword evidence="1" id="KW-0812">Transmembrane</keyword>
<evidence type="ECO:0000313" key="2">
    <source>
        <dbReference type="EMBL" id="CAE1262609.1"/>
    </source>
</evidence>
<evidence type="ECO:0000256" key="1">
    <source>
        <dbReference type="SAM" id="Phobius"/>
    </source>
</evidence>
<keyword evidence="3" id="KW-1185">Reference proteome</keyword>
<organism evidence="2 3">
    <name type="scientific">Acanthosepion pharaonis</name>
    <name type="common">Pharaoh cuttlefish</name>
    <name type="synonym">Sepia pharaonis</name>
    <dbReference type="NCBI Taxonomy" id="158019"/>
    <lineage>
        <taxon>Eukaryota</taxon>
        <taxon>Metazoa</taxon>
        <taxon>Spiralia</taxon>
        <taxon>Lophotrochozoa</taxon>
        <taxon>Mollusca</taxon>
        <taxon>Cephalopoda</taxon>
        <taxon>Coleoidea</taxon>
        <taxon>Decapodiformes</taxon>
        <taxon>Sepiida</taxon>
        <taxon>Sepiina</taxon>
        <taxon>Sepiidae</taxon>
        <taxon>Acanthosepion</taxon>
    </lineage>
</organism>
<feature type="transmembrane region" description="Helical" evidence="1">
    <location>
        <begin position="182"/>
        <end position="200"/>
    </location>
</feature>
<dbReference type="Proteomes" id="UP000597762">
    <property type="component" value="Unassembled WGS sequence"/>
</dbReference>
<sequence length="294" mass="35339">MESNKKRYIRMNKTQSTFYYISVFSVIVFSVSFSPLKYLSISFPFMSLHIFLSLSLSITMGISFCLLDLFHSNLWISFQFSSPFIYLSLFVYQIFKKSFFYFYQKSFCNLFFLHNLQTIFLFFFSLLLYLLGQFCYHPDQYLSFFYFSITIFLSFFCHSRFCLFLSFRLIFSSLSLFMNRTLYFLFSFISFYQSTISFSSGSFFPFLSLSFCLFPFSFIIFSLSLSLFFSRLCLSFCLNQPFFLFFLFFFLFFSFFLFLSFFSLYLPMDLFLLHPVQFKIVCVPHRSTSGPVRQ</sequence>
<dbReference type="AlphaFoldDB" id="A0A812CCC0"/>